<dbReference type="InterPro" id="IPR011551">
    <property type="entry name" value="NTP_PyrPHydrolase_MazG"/>
</dbReference>
<dbReference type="GO" id="GO:0046081">
    <property type="term" value="P:dUTP catabolic process"/>
    <property type="evidence" value="ECO:0007669"/>
    <property type="project" value="TreeGrafter"/>
</dbReference>
<dbReference type="SUPFAM" id="SSF101386">
    <property type="entry name" value="all-alpha NTP pyrophosphatases"/>
    <property type="match status" value="1"/>
</dbReference>
<sequence length="283" mass="31945">SDKMVRRHPHVFGDTRFDSIKEQKAAWHRIKEEERRGKARTSTLDDIPKSLPALARLQKLQKRAAGVGFDWPDHRGAQAKLHEELAELDDALAADDNAAIADELGDLIMSAVNLARKRGLDAESIAREAGLKFERRFRAMEAASDADGETLVGQSLDALEARWQSAKVDECPRCLAIARERLIYFWLLQRHAPDADSLADAGALRALSLLEFSPRGKRRRRRQMERVFGRYLSSDFDGRAHSGHVRLDLTDRDAVRALGERFDLIICAHVLEHIPDYRPALAN</sequence>
<dbReference type="PANTHER" id="PTHR30522:SF0">
    <property type="entry name" value="NUCLEOSIDE TRIPHOSPHATE PYROPHOSPHOHYDROLASE"/>
    <property type="match status" value="1"/>
</dbReference>
<evidence type="ECO:0000313" key="3">
    <source>
        <dbReference type="EMBL" id="CAD7238195.1"/>
    </source>
</evidence>
<name>A0A7R8WZI1_9CRUS</name>
<dbReference type="NCBIfam" id="TIGR00444">
    <property type="entry name" value="mazG"/>
    <property type="match status" value="1"/>
</dbReference>
<dbReference type="CDD" id="cd11529">
    <property type="entry name" value="NTP-PPase_MazG_Cterm"/>
    <property type="match status" value="1"/>
</dbReference>
<dbReference type="Pfam" id="PF03819">
    <property type="entry name" value="MazG"/>
    <property type="match status" value="1"/>
</dbReference>
<dbReference type="InterPro" id="IPR004518">
    <property type="entry name" value="MazG-like_dom"/>
</dbReference>
<dbReference type="Pfam" id="PF09277">
    <property type="entry name" value="Erythro-docking"/>
    <property type="match status" value="1"/>
</dbReference>
<dbReference type="InterPro" id="IPR029063">
    <property type="entry name" value="SAM-dependent_MTases_sf"/>
</dbReference>
<organism evidence="3">
    <name type="scientific">Cyprideis torosa</name>
    <dbReference type="NCBI Taxonomy" id="163714"/>
    <lineage>
        <taxon>Eukaryota</taxon>
        <taxon>Metazoa</taxon>
        <taxon>Ecdysozoa</taxon>
        <taxon>Arthropoda</taxon>
        <taxon>Crustacea</taxon>
        <taxon>Oligostraca</taxon>
        <taxon>Ostracoda</taxon>
        <taxon>Podocopa</taxon>
        <taxon>Podocopida</taxon>
        <taxon>Cytherocopina</taxon>
        <taxon>Cytheroidea</taxon>
        <taxon>Cytherideidae</taxon>
        <taxon>Cyprideis</taxon>
    </lineage>
</organism>
<dbReference type="InterPro" id="IPR048011">
    <property type="entry name" value="NTP-PPase_MazG-like_C"/>
</dbReference>
<dbReference type="GO" id="GO:0046052">
    <property type="term" value="P:UTP catabolic process"/>
    <property type="evidence" value="ECO:0007669"/>
    <property type="project" value="TreeGrafter"/>
</dbReference>
<feature type="non-terminal residue" evidence="3">
    <location>
        <position position="283"/>
    </location>
</feature>
<dbReference type="GO" id="GO:0046061">
    <property type="term" value="P:dATP catabolic process"/>
    <property type="evidence" value="ECO:0007669"/>
    <property type="project" value="TreeGrafter"/>
</dbReference>
<dbReference type="GO" id="GO:0046047">
    <property type="term" value="P:TTP catabolic process"/>
    <property type="evidence" value="ECO:0007669"/>
    <property type="project" value="TreeGrafter"/>
</dbReference>
<dbReference type="EMBL" id="OB697669">
    <property type="protein sequence ID" value="CAD7238195.1"/>
    <property type="molecule type" value="Genomic_DNA"/>
</dbReference>
<dbReference type="GO" id="GO:0046076">
    <property type="term" value="P:dTTP catabolic process"/>
    <property type="evidence" value="ECO:0007669"/>
    <property type="project" value="TreeGrafter"/>
</dbReference>
<evidence type="ECO:0000259" key="1">
    <source>
        <dbReference type="Pfam" id="PF03819"/>
    </source>
</evidence>
<dbReference type="Gene3D" id="3.40.50.150">
    <property type="entry name" value="Vaccinia Virus protein VP39"/>
    <property type="match status" value="1"/>
</dbReference>
<dbReference type="SUPFAM" id="SSF53335">
    <property type="entry name" value="S-adenosyl-L-methionine-dependent methyltransferases"/>
    <property type="match status" value="1"/>
</dbReference>
<feature type="non-terminal residue" evidence="3">
    <location>
        <position position="1"/>
    </location>
</feature>
<feature type="domain" description="NTP pyrophosphohydrolase MazG-like" evidence="1">
    <location>
        <begin position="78"/>
        <end position="136"/>
    </location>
</feature>
<dbReference type="AlphaFoldDB" id="A0A7R8WZI1"/>
<dbReference type="Gene3D" id="1.10.287.1080">
    <property type="entry name" value="MazG-like"/>
    <property type="match status" value="2"/>
</dbReference>
<gene>
    <name evidence="3" type="ORF">CTOB1V02_LOCUS16010</name>
</gene>
<dbReference type="GO" id="GO:0047429">
    <property type="term" value="F:nucleoside triphosphate diphosphatase activity"/>
    <property type="evidence" value="ECO:0007669"/>
    <property type="project" value="InterPro"/>
</dbReference>
<feature type="domain" description="Erythronolide synthase EryA2 docking" evidence="2">
    <location>
        <begin position="138"/>
        <end position="171"/>
    </location>
</feature>
<accession>A0A7R8WZI1</accession>
<proteinExistence type="predicted"/>
<dbReference type="GO" id="GO:0006203">
    <property type="term" value="P:dGTP catabolic process"/>
    <property type="evidence" value="ECO:0007669"/>
    <property type="project" value="TreeGrafter"/>
</dbReference>
<protein>
    <submittedName>
        <fullName evidence="3">Uncharacterized protein</fullName>
    </submittedName>
</protein>
<dbReference type="InterPro" id="IPR015357">
    <property type="entry name" value="EryA2_docking"/>
</dbReference>
<evidence type="ECO:0000259" key="2">
    <source>
        <dbReference type="Pfam" id="PF09277"/>
    </source>
</evidence>
<reference evidence="3" key="1">
    <citation type="submission" date="2020-11" db="EMBL/GenBank/DDBJ databases">
        <authorList>
            <person name="Tran Van P."/>
        </authorList>
    </citation>
    <scope>NUCLEOTIDE SEQUENCE</scope>
</reference>
<dbReference type="OrthoDB" id="5587706at2759"/>
<dbReference type="PANTHER" id="PTHR30522">
    <property type="entry name" value="NUCLEOSIDE TRIPHOSPHATE PYROPHOSPHOHYDROLASE"/>
    <property type="match status" value="1"/>
</dbReference>